<dbReference type="RefSeq" id="WP_045446167.1">
    <property type="nucleotide sequence ID" value="NZ_BBIO01000008.1"/>
</dbReference>
<dbReference type="Gene3D" id="3.50.40.10">
    <property type="entry name" value="Phenylalanyl-trna Synthetase, Chain B, domain 3"/>
    <property type="match status" value="1"/>
</dbReference>
<dbReference type="CDD" id="cd00769">
    <property type="entry name" value="PheRS_beta_core"/>
    <property type="match status" value="1"/>
</dbReference>
<dbReference type="EC" id="6.1.1.20" evidence="15"/>
<comment type="similarity">
    <text evidence="2 15">Belongs to the phenylalanyl-tRNA synthetase beta subunit family. Type 1 subfamily.</text>
</comment>
<evidence type="ECO:0000256" key="16">
    <source>
        <dbReference type="PROSITE-ProRule" id="PRU00209"/>
    </source>
</evidence>
<dbReference type="Pfam" id="PF17759">
    <property type="entry name" value="tRNA_synthFbeta"/>
    <property type="match status" value="1"/>
</dbReference>
<dbReference type="PANTHER" id="PTHR10947:SF0">
    <property type="entry name" value="PHENYLALANINE--TRNA LIGASE BETA SUBUNIT"/>
    <property type="match status" value="1"/>
</dbReference>
<dbReference type="GO" id="GO:0000049">
    <property type="term" value="F:tRNA binding"/>
    <property type="evidence" value="ECO:0007669"/>
    <property type="project" value="UniProtKB-UniRule"/>
</dbReference>
<evidence type="ECO:0000256" key="3">
    <source>
        <dbReference type="ARBA" id="ARBA00011209"/>
    </source>
</evidence>
<dbReference type="Pfam" id="PF03484">
    <property type="entry name" value="B5"/>
    <property type="match status" value="1"/>
</dbReference>
<evidence type="ECO:0000256" key="15">
    <source>
        <dbReference type="HAMAP-Rule" id="MF_00283"/>
    </source>
</evidence>
<dbReference type="Gene3D" id="3.30.56.10">
    <property type="match status" value="2"/>
</dbReference>
<gene>
    <name evidence="15" type="primary">pheT</name>
    <name evidence="20" type="ORF">M2A_1847</name>
</gene>
<keyword evidence="7 15" id="KW-0479">Metal-binding</keyword>
<evidence type="ECO:0000256" key="14">
    <source>
        <dbReference type="ARBA" id="ARBA00049255"/>
    </source>
</evidence>
<dbReference type="eggNOG" id="COG0072">
    <property type="taxonomic scope" value="Bacteria"/>
</dbReference>
<feature type="binding site" evidence="15">
    <location>
        <position position="463"/>
    </location>
    <ligand>
        <name>Mg(2+)</name>
        <dbReference type="ChEBI" id="CHEBI:18420"/>
        <note>shared with alpha subunit</note>
    </ligand>
</feature>
<dbReference type="SUPFAM" id="SSF55681">
    <property type="entry name" value="Class II aaRS and biotin synthetases"/>
    <property type="match status" value="1"/>
</dbReference>
<keyword evidence="13 15" id="KW-0030">Aminoacyl-tRNA synthetase</keyword>
<dbReference type="InterPro" id="IPR005121">
    <property type="entry name" value="Fdx_antiC-bd"/>
</dbReference>
<dbReference type="InterPro" id="IPR036690">
    <property type="entry name" value="Fdx_antiC-bd_sf"/>
</dbReference>
<dbReference type="SUPFAM" id="SSF54991">
    <property type="entry name" value="Anticodon-binding domain of PheRS"/>
    <property type="match status" value="1"/>
</dbReference>
<feature type="binding site" evidence="15">
    <location>
        <position position="464"/>
    </location>
    <ligand>
        <name>Mg(2+)</name>
        <dbReference type="ChEBI" id="CHEBI:18420"/>
        <note>shared with alpha subunit</note>
    </ligand>
</feature>
<dbReference type="InterPro" id="IPR033714">
    <property type="entry name" value="tRNA_bind_bactPheRS"/>
</dbReference>
<dbReference type="InterPro" id="IPR045864">
    <property type="entry name" value="aa-tRNA-synth_II/BPL/LPL"/>
</dbReference>
<proteinExistence type="inferred from homology"/>
<comment type="caution">
    <text evidence="20">The sequence shown here is derived from an EMBL/GenBank/DDBJ whole genome shotgun (WGS) entry which is preliminary data.</text>
</comment>
<dbReference type="STRING" id="1333998.M2A_1847"/>
<dbReference type="SMART" id="SM00873">
    <property type="entry name" value="B3_4"/>
    <property type="match status" value="1"/>
</dbReference>
<keyword evidence="21" id="KW-1185">Reference proteome</keyword>
<dbReference type="CDD" id="cd02796">
    <property type="entry name" value="tRNA_bind_bactPheRS"/>
    <property type="match status" value="1"/>
</dbReference>
<sequence>MKFTLSWLKDHLETEASLEEIVEKLTMIGLEVEGVDDPAERLAPFSVARILEAGPHPDADKLKLCKVEALVGGKRDVLQVVCGAPNAKTGLLGIFAPPGATIPANGMVLKPTKIRGVESNGMMCSERELELSDEHSGIIELDGEFEIGTPAADVLGQNDPVIEIAITPNRPDCLGVYGVARDLAAAGLGTLKTPEAPLIEGAFESPVKIEIDAPDACPHFTGRMVRGVKNGASPAWMQKRLAAIGLRPINALVDITNYISYDRGRPLHVYDAAKLTGNIRARLGKGETFLALDGKEYEAGTAMCVIADDKAVLGFGGIMGGEHSGSTEETTDVFIESAYFDPMRTAATGRKTGINSDARYRFERGVDPAFVEEGCDLAAKMIVEICGGEVSKLESAGVPATEEKTITFNPARVERLTGLKLEEAEIKTILEKLGFKVTGAAPALSVAVPSWRPDIFGEADLVEEVVRIHGLNEVRSQALPRRFDVAPAVLTIGQKRTRQARRALAARGLVEAVTWSFIPKEQALIFGGGAKALELANPISSEMSDMRPSLLPGLIAAAGRNLARGLGAAALFEVGQHYEGEAPSDQKRVAAGIRQGTMKPAGGGRHWQGSAGKVDVFDAKADALALLEALGAPAANLQVFAEAPLWYHPGRSGELRLGPKNVIARFGELHPRVLDKMDVAGPIVGFEVFLDAIPQPKAKPTKTKPALALSDLQPLTRDFAFVVDRGVSADSLIKAARGAEKALITEVTLFDVFEGGNLGEEKKSLAIEVTLQPKDKTLTDEEIDAVSARIIASVEKATGGALRG</sequence>
<evidence type="ECO:0000256" key="5">
    <source>
        <dbReference type="ARBA" id="ARBA00022555"/>
    </source>
</evidence>
<comment type="cofactor">
    <cofactor evidence="15">
        <name>Mg(2+)</name>
        <dbReference type="ChEBI" id="CHEBI:18420"/>
    </cofactor>
    <text evidence="15">Binds 2 magnesium ions per tetramer.</text>
</comment>
<dbReference type="InterPro" id="IPR004532">
    <property type="entry name" value="Phe-tRNA-ligase_IIc_bsu_bact"/>
</dbReference>
<keyword evidence="10 15" id="KW-0460">Magnesium</keyword>
<evidence type="ECO:0000256" key="4">
    <source>
        <dbReference type="ARBA" id="ARBA00022490"/>
    </source>
</evidence>
<dbReference type="EMBL" id="BBIO01000008">
    <property type="protein sequence ID" value="GAK45348.1"/>
    <property type="molecule type" value="Genomic_DNA"/>
</dbReference>
<name>A0A081BBD0_9HYPH</name>
<dbReference type="PROSITE" id="PS51447">
    <property type="entry name" value="FDX_ACB"/>
    <property type="match status" value="1"/>
</dbReference>
<dbReference type="PROSITE" id="PS51483">
    <property type="entry name" value="B5"/>
    <property type="match status" value="1"/>
</dbReference>
<dbReference type="AlphaFoldDB" id="A0A081BBD0"/>
<dbReference type="SMART" id="SM00874">
    <property type="entry name" value="B5"/>
    <property type="match status" value="1"/>
</dbReference>
<dbReference type="Pfam" id="PF01588">
    <property type="entry name" value="tRNA_bind"/>
    <property type="match status" value="1"/>
</dbReference>
<dbReference type="SMART" id="SM00896">
    <property type="entry name" value="FDX-ACB"/>
    <property type="match status" value="1"/>
</dbReference>
<evidence type="ECO:0000256" key="2">
    <source>
        <dbReference type="ARBA" id="ARBA00008653"/>
    </source>
</evidence>
<evidence type="ECO:0000259" key="18">
    <source>
        <dbReference type="PROSITE" id="PS51447"/>
    </source>
</evidence>
<dbReference type="Gene3D" id="3.30.930.10">
    <property type="entry name" value="Bira Bifunctional Protein, Domain 2"/>
    <property type="match status" value="1"/>
</dbReference>
<evidence type="ECO:0000256" key="10">
    <source>
        <dbReference type="ARBA" id="ARBA00022842"/>
    </source>
</evidence>
<keyword evidence="4 15" id="KW-0963">Cytoplasm</keyword>
<dbReference type="SUPFAM" id="SSF46955">
    <property type="entry name" value="Putative DNA-binding domain"/>
    <property type="match status" value="1"/>
</dbReference>
<dbReference type="GO" id="GO:0006432">
    <property type="term" value="P:phenylalanyl-tRNA aminoacylation"/>
    <property type="evidence" value="ECO:0007669"/>
    <property type="project" value="UniProtKB-UniRule"/>
</dbReference>
<evidence type="ECO:0000313" key="20">
    <source>
        <dbReference type="EMBL" id="GAK45348.1"/>
    </source>
</evidence>
<comment type="subcellular location">
    <subcellularLocation>
        <location evidence="1 15">Cytoplasm</location>
    </subcellularLocation>
</comment>
<protein>
    <recommendedName>
        <fullName evidence="15">Phenylalanine--tRNA ligase beta subunit</fullName>
        <ecNumber evidence="15">6.1.1.20</ecNumber>
    </recommendedName>
    <alternativeName>
        <fullName evidence="15">Phenylalanyl-tRNA synthetase beta subunit</fullName>
        <shortName evidence="15">PheRS</shortName>
    </alternativeName>
</protein>
<evidence type="ECO:0000256" key="1">
    <source>
        <dbReference type="ARBA" id="ARBA00004496"/>
    </source>
</evidence>
<evidence type="ECO:0000256" key="7">
    <source>
        <dbReference type="ARBA" id="ARBA00022723"/>
    </source>
</evidence>
<dbReference type="Proteomes" id="UP000028702">
    <property type="component" value="Unassembled WGS sequence"/>
</dbReference>
<comment type="catalytic activity">
    <reaction evidence="14 15">
        <text>tRNA(Phe) + L-phenylalanine + ATP = L-phenylalanyl-tRNA(Phe) + AMP + diphosphate + H(+)</text>
        <dbReference type="Rhea" id="RHEA:19413"/>
        <dbReference type="Rhea" id="RHEA-COMP:9668"/>
        <dbReference type="Rhea" id="RHEA-COMP:9699"/>
        <dbReference type="ChEBI" id="CHEBI:15378"/>
        <dbReference type="ChEBI" id="CHEBI:30616"/>
        <dbReference type="ChEBI" id="CHEBI:33019"/>
        <dbReference type="ChEBI" id="CHEBI:58095"/>
        <dbReference type="ChEBI" id="CHEBI:78442"/>
        <dbReference type="ChEBI" id="CHEBI:78531"/>
        <dbReference type="ChEBI" id="CHEBI:456215"/>
        <dbReference type="EC" id="6.1.1.20"/>
    </reaction>
</comment>
<dbReference type="GO" id="GO:0009328">
    <property type="term" value="C:phenylalanine-tRNA ligase complex"/>
    <property type="evidence" value="ECO:0007669"/>
    <property type="project" value="TreeGrafter"/>
</dbReference>
<evidence type="ECO:0000256" key="8">
    <source>
        <dbReference type="ARBA" id="ARBA00022741"/>
    </source>
</evidence>
<evidence type="ECO:0000256" key="13">
    <source>
        <dbReference type="ARBA" id="ARBA00023146"/>
    </source>
</evidence>
<evidence type="ECO:0000259" key="17">
    <source>
        <dbReference type="PROSITE" id="PS50886"/>
    </source>
</evidence>
<dbReference type="SUPFAM" id="SSF56037">
    <property type="entry name" value="PheT/TilS domain"/>
    <property type="match status" value="1"/>
</dbReference>
<feature type="domain" description="FDX-ACB" evidence="18">
    <location>
        <begin position="710"/>
        <end position="803"/>
    </location>
</feature>
<evidence type="ECO:0000256" key="11">
    <source>
        <dbReference type="ARBA" id="ARBA00022884"/>
    </source>
</evidence>
<evidence type="ECO:0000256" key="9">
    <source>
        <dbReference type="ARBA" id="ARBA00022840"/>
    </source>
</evidence>
<keyword evidence="9 15" id="KW-0067">ATP-binding</keyword>
<keyword evidence="8 15" id="KW-0547">Nucleotide-binding</keyword>
<feature type="domain" description="TRNA-binding" evidence="17">
    <location>
        <begin position="39"/>
        <end position="152"/>
    </location>
</feature>
<dbReference type="HAMAP" id="MF_00283">
    <property type="entry name" value="Phe_tRNA_synth_beta1"/>
    <property type="match status" value="1"/>
</dbReference>
<keyword evidence="5 16" id="KW-0820">tRNA-binding</keyword>
<keyword evidence="12 15" id="KW-0648">Protein biosynthesis</keyword>
<accession>A0A081BBD0</accession>
<dbReference type="InterPro" id="IPR005147">
    <property type="entry name" value="tRNA_synthase_B5-dom"/>
</dbReference>
<dbReference type="PANTHER" id="PTHR10947">
    <property type="entry name" value="PHENYLALANYL-TRNA SYNTHETASE BETA CHAIN AND LEUCINE-RICH REPEAT-CONTAINING PROTEIN 47"/>
    <property type="match status" value="1"/>
</dbReference>
<comment type="subunit">
    <text evidence="3 15">Tetramer of two alpha and two beta subunits.</text>
</comment>
<dbReference type="NCBIfam" id="TIGR00472">
    <property type="entry name" value="pheT_bact"/>
    <property type="match status" value="1"/>
</dbReference>
<feature type="binding site" evidence="15">
    <location>
        <position position="454"/>
    </location>
    <ligand>
        <name>Mg(2+)</name>
        <dbReference type="ChEBI" id="CHEBI:18420"/>
        <note>shared with alpha subunit</note>
    </ligand>
</feature>
<dbReference type="Gene3D" id="3.30.70.380">
    <property type="entry name" value="Ferrodoxin-fold anticodon-binding domain"/>
    <property type="match status" value="1"/>
</dbReference>
<evidence type="ECO:0000313" key="21">
    <source>
        <dbReference type="Proteomes" id="UP000028702"/>
    </source>
</evidence>
<dbReference type="Pfam" id="PF03483">
    <property type="entry name" value="B3_4"/>
    <property type="match status" value="1"/>
</dbReference>
<dbReference type="GO" id="GO:0000287">
    <property type="term" value="F:magnesium ion binding"/>
    <property type="evidence" value="ECO:0007669"/>
    <property type="project" value="UniProtKB-UniRule"/>
</dbReference>
<reference evidence="20 21" key="1">
    <citation type="submission" date="2014-07" db="EMBL/GenBank/DDBJ databases">
        <title>Tepidicaulis marinum gen. nov., sp. nov., a novel marine bacterium denitrifying nitrate to nitrous oxide strictly under microaerobic conditions.</title>
        <authorList>
            <person name="Takeuchi M."/>
            <person name="Yamagishi T."/>
            <person name="Kamagata Y."/>
            <person name="Oshima K."/>
            <person name="Hattori M."/>
            <person name="Katayama T."/>
            <person name="Hanada S."/>
            <person name="Tamaki H."/>
            <person name="Marumo K."/>
            <person name="Maeda H."/>
            <person name="Nedachi M."/>
            <person name="Iwasaki W."/>
            <person name="Suwa Y."/>
            <person name="Sakata S."/>
        </authorList>
    </citation>
    <scope>NUCLEOTIDE SEQUENCE [LARGE SCALE GENOMIC DNA]</scope>
    <source>
        <strain evidence="20 21">MA2</strain>
    </source>
</reference>
<evidence type="ECO:0000256" key="12">
    <source>
        <dbReference type="ARBA" id="ARBA00022917"/>
    </source>
</evidence>
<dbReference type="InterPro" id="IPR005146">
    <property type="entry name" value="B3/B4_tRNA-bd"/>
</dbReference>
<evidence type="ECO:0000259" key="19">
    <source>
        <dbReference type="PROSITE" id="PS51483"/>
    </source>
</evidence>
<dbReference type="GO" id="GO:0005524">
    <property type="term" value="F:ATP binding"/>
    <property type="evidence" value="ECO:0007669"/>
    <property type="project" value="UniProtKB-UniRule"/>
</dbReference>
<dbReference type="InterPro" id="IPR002547">
    <property type="entry name" value="tRNA-bd_dom"/>
</dbReference>
<dbReference type="FunFam" id="3.30.56.10:FF:000002">
    <property type="entry name" value="Phenylalanine--tRNA ligase beta subunit"/>
    <property type="match status" value="1"/>
</dbReference>
<organism evidence="20 21">
    <name type="scientific">Tepidicaulis marinus</name>
    <dbReference type="NCBI Taxonomy" id="1333998"/>
    <lineage>
        <taxon>Bacteria</taxon>
        <taxon>Pseudomonadati</taxon>
        <taxon>Pseudomonadota</taxon>
        <taxon>Alphaproteobacteria</taxon>
        <taxon>Hyphomicrobiales</taxon>
        <taxon>Parvibaculaceae</taxon>
        <taxon>Tepidicaulis</taxon>
    </lineage>
</organism>
<dbReference type="InterPro" id="IPR012340">
    <property type="entry name" value="NA-bd_OB-fold"/>
</dbReference>
<evidence type="ECO:0000256" key="6">
    <source>
        <dbReference type="ARBA" id="ARBA00022598"/>
    </source>
</evidence>
<dbReference type="GO" id="GO:0004826">
    <property type="term" value="F:phenylalanine-tRNA ligase activity"/>
    <property type="evidence" value="ECO:0007669"/>
    <property type="project" value="UniProtKB-UniRule"/>
</dbReference>
<dbReference type="Gene3D" id="2.40.50.140">
    <property type="entry name" value="Nucleic acid-binding proteins"/>
    <property type="match status" value="1"/>
</dbReference>
<feature type="domain" description="B5" evidence="19">
    <location>
        <begin position="401"/>
        <end position="476"/>
    </location>
</feature>
<dbReference type="InterPro" id="IPR041616">
    <property type="entry name" value="PheRS_beta_core"/>
</dbReference>
<keyword evidence="11 16" id="KW-0694">RNA-binding</keyword>
<dbReference type="SUPFAM" id="SSF50249">
    <property type="entry name" value="Nucleic acid-binding proteins"/>
    <property type="match status" value="1"/>
</dbReference>
<keyword evidence="6 15" id="KW-0436">Ligase</keyword>
<dbReference type="NCBIfam" id="NF045760">
    <property type="entry name" value="YtpR"/>
    <property type="match status" value="1"/>
</dbReference>
<feature type="binding site" evidence="15">
    <location>
        <position position="460"/>
    </location>
    <ligand>
        <name>Mg(2+)</name>
        <dbReference type="ChEBI" id="CHEBI:18420"/>
        <note>shared with alpha subunit</note>
    </ligand>
</feature>
<dbReference type="PROSITE" id="PS50886">
    <property type="entry name" value="TRBD"/>
    <property type="match status" value="1"/>
</dbReference>
<dbReference type="Pfam" id="PF03147">
    <property type="entry name" value="FDX-ACB"/>
    <property type="match status" value="1"/>
</dbReference>
<dbReference type="InterPro" id="IPR020825">
    <property type="entry name" value="Phe-tRNA_synthase-like_B3/B4"/>
</dbReference>
<dbReference type="InterPro" id="IPR009061">
    <property type="entry name" value="DNA-bd_dom_put_sf"/>
</dbReference>
<dbReference type="InterPro" id="IPR045060">
    <property type="entry name" value="Phe-tRNA-ligase_IIc_bsu"/>
</dbReference>